<proteinExistence type="predicted"/>
<dbReference type="EMBL" id="LGCN01000063">
    <property type="protein sequence ID" value="KOT43076.1"/>
    <property type="molecule type" value="Genomic_DNA"/>
</dbReference>
<dbReference type="Proteomes" id="UP000037773">
    <property type="component" value="Unassembled WGS sequence"/>
</dbReference>
<evidence type="ECO:0000313" key="4">
    <source>
        <dbReference type="Proteomes" id="UP000037773"/>
    </source>
</evidence>
<keyword evidence="4" id="KW-1185">Reference proteome</keyword>
<organism evidence="3 4">
    <name type="scientific">Streptomyces caelestis</name>
    <dbReference type="NCBI Taxonomy" id="36816"/>
    <lineage>
        <taxon>Bacteria</taxon>
        <taxon>Bacillati</taxon>
        <taxon>Actinomycetota</taxon>
        <taxon>Actinomycetes</taxon>
        <taxon>Kitasatosporales</taxon>
        <taxon>Streptomycetaceae</taxon>
        <taxon>Streptomyces</taxon>
    </lineage>
</organism>
<dbReference type="PATRIC" id="fig|36816.3.peg.1335"/>
<protein>
    <submittedName>
        <fullName evidence="3">Uncharacterized protein</fullName>
    </submittedName>
</protein>
<keyword evidence="2" id="KW-0732">Signal</keyword>
<comment type="caution">
    <text evidence="3">The sequence shown here is derived from an EMBL/GenBank/DDBJ whole genome shotgun (WGS) entry which is preliminary data.</text>
</comment>
<feature type="chain" id="PRO_5005820831" evidence="2">
    <location>
        <begin position="30"/>
        <end position="88"/>
    </location>
</feature>
<accession>A0A0M8QLF0</accession>
<evidence type="ECO:0000313" key="3">
    <source>
        <dbReference type="EMBL" id="KOT43076.1"/>
    </source>
</evidence>
<name>A0A0M8QLF0_9ACTN</name>
<gene>
    <name evidence="3" type="ORF">ADK41_06230</name>
</gene>
<feature type="signal peptide" evidence="2">
    <location>
        <begin position="1"/>
        <end position="29"/>
    </location>
</feature>
<sequence>MFRTNRCTAAATLTAAVLAALAWAGPAQAADVTGRQPEATARDFTWTPPTEPLGPIRGGLPRTPDEPGDFTWGLSRPDDFTWTEPVTP</sequence>
<evidence type="ECO:0000256" key="1">
    <source>
        <dbReference type="SAM" id="MobiDB-lite"/>
    </source>
</evidence>
<feature type="region of interest" description="Disordered" evidence="1">
    <location>
        <begin position="26"/>
        <end position="88"/>
    </location>
</feature>
<dbReference type="AlphaFoldDB" id="A0A0M8QLF0"/>
<dbReference type="RefSeq" id="WP_030826080.1">
    <property type="nucleotide sequence ID" value="NZ_JBFBKA010000034.1"/>
</dbReference>
<reference evidence="3 4" key="1">
    <citation type="submission" date="2015-07" db="EMBL/GenBank/DDBJ databases">
        <authorList>
            <person name="Noorani M."/>
        </authorList>
    </citation>
    <scope>NUCLEOTIDE SEQUENCE [LARGE SCALE GENOMIC DNA]</scope>
    <source>
        <strain evidence="3 4">NRRL B-24567</strain>
    </source>
</reference>
<evidence type="ECO:0000256" key="2">
    <source>
        <dbReference type="SAM" id="SignalP"/>
    </source>
</evidence>